<dbReference type="SUPFAM" id="SSF52166">
    <property type="entry name" value="Ribosomal protein L4"/>
    <property type="match status" value="1"/>
</dbReference>
<dbReference type="GO" id="GO:0005840">
    <property type="term" value="C:ribosome"/>
    <property type="evidence" value="ECO:0007669"/>
    <property type="project" value="UniProtKB-KW"/>
</dbReference>
<protein>
    <recommendedName>
        <fullName evidence="6 7">Large ribosomal subunit protein uL4</fullName>
    </recommendedName>
</protein>
<dbReference type="eggNOG" id="COG0088">
    <property type="taxonomic scope" value="Bacteria"/>
</dbReference>
<dbReference type="GO" id="GO:0003735">
    <property type="term" value="F:structural constituent of ribosome"/>
    <property type="evidence" value="ECO:0007669"/>
    <property type="project" value="InterPro"/>
</dbReference>
<comment type="subunit">
    <text evidence="7">Part of the 50S ribosomal subunit.</text>
</comment>
<dbReference type="AlphaFoldDB" id="A0A0A6X154"/>
<evidence type="ECO:0000256" key="3">
    <source>
        <dbReference type="ARBA" id="ARBA00022884"/>
    </source>
</evidence>
<organism evidence="9 10">
    <name type="scientific">Actinoplanes utahensis</name>
    <dbReference type="NCBI Taxonomy" id="1869"/>
    <lineage>
        <taxon>Bacteria</taxon>
        <taxon>Bacillati</taxon>
        <taxon>Actinomycetota</taxon>
        <taxon>Actinomycetes</taxon>
        <taxon>Micromonosporales</taxon>
        <taxon>Micromonosporaceae</taxon>
        <taxon>Actinoplanes</taxon>
    </lineage>
</organism>
<dbReference type="STRING" id="1869.MB27_32510"/>
<evidence type="ECO:0000256" key="6">
    <source>
        <dbReference type="ARBA" id="ARBA00035244"/>
    </source>
</evidence>
<evidence type="ECO:0000313" key="9">
    <source>
        <dbReference type="EMBL" id="KHD73777.1"/>
    </source>
</evidence>
<keyword evidence="3 7" id="KW-0694">RNA-binding</keyword>
<evidence type="ECO:0000256" key="5">
    <source>
        <dbReference type="ARBA" id="ARBA00023274"/>
    </source>
</evidence>
<comment type="similarity">
    <text evidence="1 7">Belongs to the universal ribosomal protein uL4 family.</text>
</comment>
<evidence type="ECO:0000256" key="8">
    <source>
        <dbReference type="SAM" id="MobiDB-lite"/>
    </source>
</evidence>
<dbReference type="OrthoDB" id="9803201at2"/>
<dbReference type="HAMAP" id="MF_01328_B">
    <property type="entry name" value="Ribosomal_uL4_B"/>
    <property type="match status" value="1"/>
</dbReference>
<keyword evidence="4 7" id="KW-0689">Ribosomal protein</keyword>
<evidence type="ECO:0000256" key="4">
    <source>
        <dbReference type="ARBA" id="ARBA00022980"/>
    </source>
</evidence>
<dbReference type="InterPro" id="IPR023574">
    <property type="entry name" value="Ribosomal_uL4_dom_sf"/>
</dbReference>
<keyword evidence="10" id="KW-1185">Reference proteome</keyword>
<accession>A0A0A6X154</accession>
<dbReference type="GO" id="GO:0006412">
    <property type="term" value="P:translation"/>
    <property type="evidence" value="ECO:0007669"/>
    <property type="project" value="UniProtKB-UniRule"/>
</dbReference>
<gene>
    <name evidence="7" type="primary">rplD</name>
    <name evidence="9" type="ORF">MB27_32510</name>
</gene>
<dbReference type="RefSeq" id="WP_043531097.1">
    <property type="nucleotide sequence ID" value="NZ_BAABKU010000001.1"/>
</dbReference>
<sequence length="215" mass="22799">MSSVDVINAEGAKAGSVDLPGNVFDVAANIPLMHQVVVAQLAAARQGTHKAKTRGEVAGGGKKPYKQKGTGRARQGSIRAPQFTGGGVVHGPVPRDYSQRTPKKMKAAALRSALSDRARDGRVFVVESFLAGEKPSTKAAIATLRKVAQSNKVLVVLDSQDELNWVSLRNEPTVHLIEAGQLNTYDVLVADEVVFTKVALDEFLGGTAKSEEGDK</sequence>
<comment type="function">
    <text evidence="7">Forms part of the polypeptide exit tunnel.</text>
</comment>
<dbReference type="FunFam" id="3.40.1370.10:FF:000004">
    <property type="entry name" value="50S ribosomal protein L4"/>
    <property type="match status" value="1"/>
</dbReference>
<keyword evidence="2 7" id="KW-0699">rRNA-binding</keyword>
<dbReference type="Proteomes" id="UP000054537">
    <property type="component" value="Unassembled WGS sequence"/>
</dbReference>
<evidence type="ECO:0000256" key="1">
    <source>
        <dbReference type="ARBA" id="ARBA00010528"/>
    </source>
</evidence>
<comment type="function">
    <text evidence="7">One of the primary rRNA binding proteins, this protein initially binds near the 5'-end of the 23S rRNA. It is important during the early stages of 50S assembly. It makes multiple contacts with different domains of the 23S rRNA in the assembled 50S subunit and ribosome.</text>
</comment>
<keyword evidence="5 7" id="KW-0687">Ribonucleoprotein</keyword>
<dbReference type="Gene3D" id="3.40.1370.10">
    <property type="match status" value="1"/>
</dbReference>
<dbReference type="GO" id="GO:0019843">
    <property type="term" value="F:rRNA binding"/>
    <property type="evidence" value="ECO:0007669"/>
    <property type="project" value="UniProtKB-UniRule"/>
</dbReference>
<dbReference type="InterPro" id="IPR013005">
    <property type="entry name" value="Ribosomal_uL4-like"/>
</dbReference>
<dbReference type="NCBIfam" id="TIGR03953">
    <property type="entry name" value="rplD_bact"/>
    <property type="match status" value="1"/>
</dbReference>
<dbReference type="PANTHER" id="PTHR10746">
    <property type="entry name" value="50S RIBOSOMAL PROTEIN L4"/>
    <property type="match status" value="1"/>
</dbReference>
<dbReference type="GO" id="GO:1990904">
    <property type="term" value="C:ribonucleoprotein complex"/>
    <property type="evidence" value="ECO:0007669"/>
    <property type="project" value="UniProtKB-KW"/>
</dbReference>
<comment type="caution">
    <text evidence="9">The sequence shown here is derived from an EMBL/GenBank/DDBJ whole genome shotgun (WGS) entry which is preliminary data.</text>
</comment>
<dbReference type="EMBL" id="JRTT01000128">
    <property type="protein sequence ID" value="KHD73777.1"/>
    <property type="molecule type" value="Genomic_DNA"/>
</dbReference>
<name>A0A0A6X154_ACTUT</name>
<evidence type="ECO:0000256" key="2">
    <source>
        <dbReference type="ARBA" id="ARBA00022730"/>
    </source>
</evidence>
<feature type="region of interest" description="Disordered" evidence="8">
    <location>
        <begin position="49"/>
        <end position="102"/>
    </location>
</feature>
<evidence type="ECO:0000313" key="10">
    <source>
        <dbReference type="Proteomes" id="UP000054537"/>
    </source>
</evidence>
<evidence type="ECO:0000256" key="7">
    <source>
        <dbReference type="HAMAP-Rule" id="MF_01328"/>
    </source>
</evidence>
<dbReference type="InterPro" id="IPR002136">
    <property type="entry name" value="Ribosomal_uL4"/>
</dbReference>
<dbReference type="Pfam" id="PF00573">
    <property type="entry name" value="Ribosomal_L4"/>
    <property type="match status" value="1"/>
</dbReference>
<dbReference type="PANTHER" id="PTHR10746:SF6">
    <property type="entry name" value="LARGE RIBOSOMAL SUBUNIT PROTEIN UL4M"/>
    <property type="match status" value="1"/>
</dbReference>
<proteinExistence type="inferred from homology"/>
<reference evidence="9 10" key="1">
    <citation type="submission" date="2014-10" db="EMBL/GenBank/DDBJ databases">
        <title>Draft genome sequence of Actinoplanes utahensis NRRL 12052.</title>
        <authorList>
            <person name="Velasco-Bucheli B."/>
            <person name="del Cerro C."/>
            <person name="Hormigo D."/>
            <person name="Garcia J.L."/>
            <person name="Acebal C."/>
            <person name="Arroyo M."/>
            <person name="de la Mata I."/>
        </authorList>
    </citation>
    <scope>NUCLEOTIDE SEQUENCE [LARGE SCALE GENOMIC DNA]</scope>
    <source>
        <strain evidence="9 10">NRRL 12052</strain>
    </source>
</reference>